<sequence>MAASNLDTAHARRAESIPLESSGLGVPIATPGPTRAEQAAENSRSAQNNPADIFHLEGAACETCCSTTSLPAYFADLMSLLKRSPSGLEDGKSVLDVLSKRRPDLMYLNLTCANVQTKIPCISLVNEALESYIRYHAGRTSTPEPLVATSLQPSVIAYSTPGEAVVCHGDAEVLPAYGTGNTDESVYAEIVSQQLFPFSVFPFNKSRDEALQILRGFGLSSLELVETFHDRDLLLRGVPRSYWHEASPLREQLVAGATEVFARQSAAEALGMKQEDFAAITRQTYFVGWFADLLQGLSNTGLKVQSVVKWSAAQLWGYSDSMTMTDASSGLGLSCIQRQLIHRSKLTFQDILDLVKTQSFNQDLVIVSKDGSAGFSNSIEDLRLLASASKSAFTPLTEDLCWRLQSFIRLHLKLRWPIKDLDAAIYCLRNLELQQTPAGKHLTTLGAPDFFAITPLVVKNLAAIVKLSTLSNIEPAALLPLWGPMDSFGDKSLLYTRFLTPALQTLSSAFHRPKDGKQENLQSGTTYHTLDEAEVAICAGLRWPLVHFSALRKAAGLEGGTASLTLDSLSVLYRHALICQMLSIAPSDCLRFFNILLDGAMPFDSPEATLALFETWTKLFAAGWTLDSLCSVLDTAGDQRVAEICQILRLTSEELRSLNFSDLPLWPQKVTKLNLAAPTLSQLVLLQQYSDLRDFCERARRSTNADSQSSLVSLFRWVSQTDVADTSEAALRISAATGWDRQRVDEILRCKYEDGSAKDPTEGQTAMMASLQRFEAVLDLQSIMAVDARLRRAAASNGNSEPSFPAISTLTSLAQPQFTLNGEDSTDLNAARRLRAGLTPTQASAADAYLMAKRRDVLIAFLLQQDYVVKQGITDADGLLQYLLVDHVQMGPTQRHTSRIKQAISVVQLFAQRCLLGLESEVAKTSIAREQWEWRQQYALWEAHVKLFL</sequence>
<accession>A0AAN6WFK5</accession>
<reference evidence="3" key="1">
    <citation type="journal article" date="2023" name="Mol. Phylogenet. Evol.">
        <title>Genome-scale phylogeny and comparative genomics of the fungal order Sordariales.</title>
        <authorList>
            <person name="Hensen N."/>
            <person name="Bonometti L."/>
            <person name="Westerberg I."/>
            <person name="Brannstrom I.O."/>
            <person name="Guillou S."/>
            <person name="Cros-Aarteil S."/>
            <person name="Calhoun S."/>
            <person name="Haridas S."/>
            <person name="Kuo A."/>
            <person name="Mondo S."/>
            <person name="Pangilinan J."/>
            <person name="Riley R."/>
            <person name="LaButti K."/>
            <person name="Andreopoulos B."/>
            <person name="Lipzen A."/>
            <person name="Chen C."/>
            <person name="Yan M."/>
            <person name="Daum C."/>
            <person name="Ng V."/>
            <person name="Clum A."/>
            <person name="Steindorff A."/>
            <person name="Ohm R.A."/>
            <person name="Martin F."/>
            <person name="Silar P."/>
            <person name="Natvig D.O."/>
            <person name="Lalanne C."/>
            <person name="Gautier V."/>
            <person name="Ament-Velasquez S.L."/>
            <person name="Kruys A."/>
            <person name="Hutchinson M.I."/>
            <person name="Powell A.J."/>
            <person name="Barry K."/>
            <person name="Miller A.N."/>
            <person name="Grigoriev I.V."/>
            <person name="Debuchy R."/>
            <person name="Gladieux P."/>
            <person name="Hiltunen Thoren M."/>
            <person name="Johannesson H."/>
        </authorList>
    </citation>
    <scope>NUCLEOTIDE SEQUENCE</scope>
    <source>
        <strain evidence="3">CBS 892.96</strain>
    </source>
</reference>
<dbReference type="Pfam" id="PF20220">
    <property type="entry name" value="ABC_toxin_N"/>
    <property type="match status" value="1"/>
</dbReference>
<evidence type="ECO:0000313" key="3">
    <source>
        <dbReference type="EMBL" id="KAK4180256.1"/>
    </source>
</evidence>
<dbReference type="AlphaFoldDB" id="A0AAN6WFK5"/>
<reference evidence="3" key="2">
    <citation type="submission" date="2023-05" db="EMBL/GenBank/DDBJ databases">
        <authorList>
            <consortium name="Lawrence Berkeley National Laboratory"/>
            <person name="Steindorff A."/>
            <person name="Hensen N."/>
            <person name="Bonometti L."/>
            <person name="Westerberg I."/>
            <person name="Brannstrom I.O."/>
            <person name="Guillou S."/>
            <person name="Cros-Aarteil S."/>
            <person name="Calhoun S."/>
            <person name="Haridas S."/>
            <person name="Kuo A."/>
            <person name="Mondo S."/>
            <person name="Pangilinan J."/>
            <person name="Riley R."/>
            <person name="Labutti K."/>
            <person name="Andreopoulos B."/>
            <person name="Lipzen A."/>
            <person name="Chen C."/>
            <person name="Yanf M."/>
            <person name="Daum C."/>
            <person name="Ng V."/>
            <person name="Clum A."/>
            <person name="Ohm R."/>
            <person name="Martin F."/>
            <person name="Silar P."/>
            <person name="Natvig D."/>
            <person name="Lalanne C."/>
            <person name="Gautier V."/>
            <person name="Ament-Velasquez S.L."/>
            <person name="Kruys A."/>
            <person name="Hutchinson M.I."/>
            <person name="Powell A.J."/>
            <person name="Barry K."/>
            <person name="Miller A.N."/>
            <person name="Grigoriev I.V."/>
            <person name="Debuchy R."/>
            <person name="Gladieux P."/>
            <person name="Thoren M.H."/>
            <person name="Johannesson H."/>
        </authorList>
    </citation>
    <scope>NUCLEOTIDE SEQUENCE</scope>
    <source>
        <strain evidence="3">CBS 892.96</strain>
    </source>
</reference>
<gene>
    <name evidence="3" type="ORF">QBC36DRAFT_356780</name>
</gene>
<evidence type="ECO:0000256" key="1">
    <source>
        <dbReference type="SAM" id="MobiDB-lite"/>
    </source>
</evidence>
<feature type="region of interest" description="Disordered" evidence="1">
    <location>
        <begin position="1"/>
        <end position="34"/>
    </location>
</feature>
<feature type="domain" description="ABC toxin N-terminal" evidence="2">
    <location>
        <begin position="851"/>
        <end position="949"/>
    </location>
</feature>
<organism evidence="3 4">
    <name type="scientific">Triangularia setosa</name>
    <dbReference type="NCBI Taxonomy" id="2587417"/>
    <lineage>
        <taxon>Eukaryota</taxon>
        <taxon>Fungi</taxon>
        <taxon>Dikarya</taxon>
        <taxon>Ascomycota</taxon>
        <taxon>Pezizomycotina</taxon>
        <taxon>Sordariomycetes</taxon>
        <taxon>Sordariomycetidae</taxon>
        <taxon>Sordariales</taxon>
        <taxon>Podosporaceae</taxon>
        <taxon>Triangularia</taxon>
    </lineage>
</organism>
<name>A0AAN6WFK5_9PEZI</name>
<dbReference type="EMBL" id="MU866101">
    <property type="protein sequence ID" value="KAK4180256.1"/>
    <property type="molecule type" value="Genomic_DNA"/>
</dbReference>
<dbReference type="Proteomes" id="UP001302321">
    <property type="component" value="Unassembled WGS sequence"/>
</dbReference>
<protein>
    <recommendedName>
        <fullName evidence="2">ABC toxin N-terminal domain-containing protein</fullName>
    </recommendedName>
</protein>
<keyword evidence="4" id="KW-1185">Reference proteome</keyword>
<comment type="caution">
    <text evidence="3">The sequence shown here is derived from an EMBL/GenBank/DDBJ whole genome shotgun (WGS) entry which is preliminary data.</text>
</comment>
<evidence type="ECO:0000313" key="4">
    <source>
        <dbReference type="Proteomes" id="UP001302321"/>
    </source>
</evidence>
<evidence type="ECO:0000259" key="2">
    <source>
        <dbReference type="Pfam" id="PF20220"/>
    </source>
</evidence>
<proteinExistence type="predicted"/>
<dbReference type="InterPro" id="IPR046839">
    <property type="entry name" value="ABC_toxin_N"/>
</dbReference>